<dbReference type="OMA" id="NLANECI"/>
<organism evidence="1 2">
    <name type="scientific">Vanessa tameamea</name>
    <name type="common">Kamehameha butterfly</name>
    <dbReference type="NCBI Taxonomy" id="334116"/>
    <lineage>
        <taxon>Eukaryota</taxon>
        <taxon>Metazoa</taxon>
        <taxon>Ecdysozoa</taxon>
        <taxon>Arthropoda</taxon>
        <taxon>Hexapoda</taxon>
        <taxon>Insecta</taxon>
        <taxon>Pterygota</taxon>
        <taxon>Neoptera</taxon>
        <taxon>Endopterygota</taxon>
        <taxon>Lepidoptera</taxon>
        <taxon>Glossata</taxon>
        <taxon>Ditrysia</taxon>
        <taxon>Papilionoidea</taxon>
        <taxon>Nymphalidae</taxon>
        <taxon>Nymphalinae</taxon>
        <taxon>Vanessa</taxon>
    </lineage>
</organism>
<name>A0A8B8HI21_VANTA</name>
<gene>
    <name evidence="2" type="primary">LOC113392103</name>
</gene>
<protein>
    <submittedName>
        <fullName evidence="2">Uncharacterized protein LOC113392103</fullName>
    </submittedName>
</protein>
<dbReference type="InterPro" id="IPR004245">
    <property type="entry name" value="DUF229"/>
</dbReference>
<evidence type="ECO:0000313" key="2">
    <source>
        <dbReference type="RefSeq" id="XP_026484165.2"/>
    </source>
</evidence>
<dbReference type="RefSeq" id="XP_026484165.2">
    <property type="nucleotide sequence ID" value="XM_026628380.2"/>
</dbReference>
<dbReference type="CDD" id="cd16021">
    <property type="entry name" value="ALP_like"/>
    <property type="match status" value="1"/>
</dbReference>
<dbReference type="OrthoDB" id="413313at2759"/>
<sequence>MPKSYKFLKEDLEAVFLNGYNIVGDGTPDALFPILSGRTELQHPYARQRYSKDIYLEPDLFIFHTAKQYGYQTAYYEDMPWIGSFQYRYNGFSRRPADHYLRSFLMEETSHGSKWWNGLHKRYCLGATPQYLFLLNLTRQFMDLNTKRFCFTFIADISHDDFNLISTADDDVVDFLDHIKQSGKLKDTLLIVMGDHGPRFSPMRSTYQGKMEERMAFMSIVLPERLKMERPDALESLKSNSKVLTTPFDIHTTILDAMGLNNLSSDFIVPNFKIRRGLSLLQKIPKTRSCDEAGILPHWCVCLNIKWYNVLKTDRMYQKAADSLSEYINNITDEKRSLCVKRKLTSIEWVTREDLKEKSSNHLRPNVYYQIMIVMSPGRAVYEGSMQYDTKLDKFVISDKAVSRISA</sequence>
<accession>A0A8B8HI21</accession>
<dbReference type="PANTHER" id="PTHR10974:SF1">
    <property type="entry name" value="FI08016P-RELATED"/>
    <property type="match status" value="1"/>
</dbReference>
<dbReference type="InterPro" id="IPR017850">
    <property type="entry name" value="Alkaline_phosphatase_core_sf"/>
</dbReference>
<dbReference type="GO" id="GO:0005615">
    <property type="term" value="C:extracellular space"/>
    <property type="evidence" value="ECO:0007669"/>
    <property type="project" value="TreeGrafter"/>
</dbReference>
<reference evidence="2" key="1">
    <citation type="submission" date="2025-08" db="UniProtKB">
        <authorList>
            <consortium name="RefSeq"/>
        </authorList>
    </citation>
    <scope>IDENTIFICATION</scope>
    <source>
        <tissue evidence="2">Whole body</tissue>
    </source>
</reference>
<dbReference type="Gene3D" id="3.40.720.10">
    <property type="entry name" value="Alkaline Phosphatase, subunit A"/>
    <property type="match status" value="1"/>
</dbReference>
<evidence type="ECO:0000313" key="1">
    <source>
        <dbReference type="Proteomes" id="UP001652626"/>
    </source>
</evidence>
<dbReference type="SUPFAM" id="SSF53649">
    <property type="entry name" value="Alkaline phosphatase-like"/>
    <property type="match status" value="1"/>
</dbReference>
<dbReference type="GeneID" id="113392103"/>
<proteinExistence type="predicted"/>
<keyword evidence="1" id="KW-1185">Reference proteome</keyword>
<dbReference type="PANTHER" id="PTHR10974">
    <property type="entry name" value="FI08016P-RELATED"/>
    <property type="match status" value="1"/>
</dbReference>
<dbReference type="Pfam" id="PF02995">
    <property type="entry name" value="DUF229"/>
    <property type="match status" value="1"/>
</dbReference>
<dbReference type="Proteomes" id="UP001652626">
    <property type="component" value="Chromosome 27"/>
</dbReference>
<dbReference type="AlphaFoldDB" id="A0A8B8HI21"/>